<keyword evidence="1" id="KW-0479">Metal-binding</keyword>
<dbReference type="CDD" id="cd19757">
    <property type="entry name" value="Bbox1"/>
    <property type="match status" value="1"/>
</dbReference>
<gene>
    <name evidence="4" type="ORF">MCOR_42853</name>
</gene>
<dbReference type="PANTHER" id="PTHR25462">
    <property type="entry name" value="BONUS, ISOFORM C-RELATED"/>
    <property type="match status" value="1"/>
</dbReference>
<dbReference type="Gene3D" id="3.30.160.60">
    <property type="entry name" value="Classic Zinc Finger"/>
    <property type="match status" value="1"/>
</dbReference>
<keyword evidence="1" id="KW-0862">Zinc</keyword>
<evidence type="ECO:0000259" key="3">
    <source>
        <dbReference type="PROSITE" id="PS50119"/>
    </source>
</evidence>
<reference evidence="4 5" key="1">
    <citation type="submission" date="2020-06" db="EMBL/GenBank/DDBJ databases">
        <authorList>
            <person name="Li R."/>
            <person name="Bekaert M."/>
        </authorList>
    </citation>
    <scope>NUCLEOTIDE SEQUENCE [LARGE SCALE GENOMIC DNA]</scope>
    <source>
        <strain evidence="5">wild</strain>
    </source>
</reference>
<keyword evidence="5" id="KW-1185">Reference proteome</keyword>
<name>A0A6J8DRX8_MYTCO</name>
<evidence type="ECO:0000313" key="4">
    <source>
        <dbReference type="EMBL" id="CAC5409590.1"/>
    </source>
</evidence>
<dbReference type="PROSITE" id="PS50119">
    <property type="entry name" value="ZF_BBOX"/>
    <property type="match status" value="2"/>
</dbReference>
<feature type="coiled-coil region" evidence="2">
    <location>
        <begin position="198"/>
        <end position="269"/>
    </location>
</feature>
<dbReference type="SUPFAM" id="SSF63829">
    <property type="entry name" value="Calcium-dependent phosphotriesterase"/>
    <property type="match status" value="1"/>
</dbReference>
<dbReference type="EMBL" id="CACVKT020007645">
    <property type="protein sequence ID" value="CAC5409590.1"/>
    <property type="molecule type" value="Genomic_DNA"/>
</dbReference>
<feature type="domain" description="B box-type" evidence="3">
    <location>
        <begin position="50"/>
        <end position="98"/>
    </location>
</feature>
<dbReference type="Proteomes" id="UP000507470">
    <property type="component" value="Unassembled WGS sequence"/>
</dbReference>
<dbReference type="PANTHER" id="PTHR25462:SF296">
    <property type="entry name" value="MEIOTIC P26, ISOFORM F"/>
    <property type="match status" value="1"/>
</dbReference>
<dbReference type="SUPFAM" id="SSF57903">
    <property type="entry name" value="FYVE/PHD zinc finger"/>
    <property type="match status" value="1"/>
</dbReference>
<dbReference type="GO" id="GO:0008270">
    <property type="term" value="F:zinc ion binding"/>
    <property type="evidence" value="ECO:0007669"/>
    <property type="project" value="UniProtKB-KW"/>
</dbReference>
<sequence>MATTPVPLPRSIRKGQAAATIPVPLPRSIRKEQSAATTPVPLPRSIRKGEAASVCQLCETEPKLKWKCLECGLMMCQRCCDKVHPKFPSAKDHTVIDIRDIGKYETDSKPKQNFNKVVCGNHTTQNCCMFCKSCDQIVCPECIAKTHKRHDLIELCEGYDIKMAKIIKEQENIDSAIHSSTRGAEELRKIKYLEQVSCKRTRREIRSYEQTLSEAVKKHINKLLNEVDQKWEDFTKSIDKAEKKVNKTCKKLTKQKDQVNDLLQSHDAEDVFSTPDSSAQSIQPIILDNTKFNYVPEFVPGDISIIPKLVGSLKRVSNPYNPVPIVIQWYSTDVKRCNNIISCPDGLFWINDKSSKQLQIVNPTAEVMKVIYNFDIGVNDISLMPNGDVLLCLVSNQSILKVIPVGTLEVIDSPYNVSPLWANCIHVTHENKVMVGVKDNGPVFPASGPRQVIVMDITGKQKQVFQYDNQNKPLFTLPVRIHSKKSNIICVIDWINEECEGRIIVLNQEGFLKNVYMGHPKINSDDNPFKPSDILSLPSDNFIIADPTNHYLHILNSQGNILNFYNLVEIEIEFPYSMTFFGHLFIGGATIENEENVEVYKIDNFLW</sequence>
<dbReference type="InterPro" id="IPR047153">
    <property type="entry name" value="TRIM45/56/19-like"/>
</dbReference>
<dbReference type="InterPro" id="IPR011011">
    <property type="entry name" value="Znf_FYVE_PHD"/>
</dbReference>
<dbReference type="SUPFAM" id="SSF57845">
    <property type="entry name" value="B-box zinc-binding domain"/>
    <property type="match status" value="1"/>
</dbReference>
<dbReference type="SMART" id="SM00336">
    <property type="entry name" value="BBOX"/>
    <property type="match status" value="2"/>
</dbReference>
<dbReference type="AlphaFoldDB" id="A0A6J8DRX8"/>
<protein>
    <recommendedName>
        <fullName evidence="3">B box-type domain-containing protein</fullName>
    </recommendedName>
</protein>
<feature type="domain" description="B box-type" evidence="3">
    <location>
        <begin position="114"/>
        <end position="155"/>
    </location>
</feature>
<dbReference type="CDD" id="cd19756">
    <property type="entry name" value="Bbox2"/>
    <property type="match status" value="1"/>
</dbReference>
<proteinExistence type="predicted"/>
<evidence type="ECO:0000256" key="1">
    <source>
        <dbReference type="PROSITE-ProRule" id="PRU00024"/>
    </source>
</evidence>
<keyword evidence="2" id="KW-0175">Coiled coil</keyword>
<evidence type="ECO:0000313" key="5">
    <source>
        <dbReference type="Proteomes" id="UP000507470"/>
    </source>
</evidence>
<accession>A0A6J8DRX8</accession>
<keyword evidence="1" id="KW-0863">Zinc-finger</keyword>
<evidence type="ECO:0000256" key="2">
    <source>
        <dbReference type="SAM" id="Coils"/>
    </source>
</evidence>
<dbReference type="InterPro" id="IPR000315">
    <property type="entry name" value="Znf_B-box"/>
</dbReference>
<dbReference type="OrthoDB" id="6075608at2759"/>
<organism evidence="4 5">
    <name type="scientific">Mytilus coruscus</name>
    <name type="common">Sea mussel</name>
    <dbReference type="NCBI Taxonomy" id="42192"/>
    <lineage>
        <taxon>Eukaryota</taxon>
        <taxon>Metazoa</taxon>
        <taxon>Spiralia</taxon>
        <taxon>Lophotrochozoa</taxon>
        <taxon>Mollusca</taxon>
        <taxon>Bivalvia</taxon>
        <taxon>Autobranchia</taxon>
        <taxon>Pteriomorphia</taxon>
        <taxon>Mytilida</taxon>
        <taxon>Mytiloidea</taxon>
        <taxon>Mytilidae</taxon>
        <taxon>Mytilinae</taxon>
        <taxon>Mytilus</taxon>
    </lineage>
</organism>
<dbReference type="Gene3D" id="4.10.830.40">
    <property type="match status" value="1"/>
</dbReference>